<dbReference type="STRING" id="1434700.SAMN06296427_101522"/>
<dbReference type="Proteomes" id="UP000192393">
    <property type="component" value="Unassembled WGS sequence"/>
</dbReference>
<name>A0A1W1YLA5_9FLAO</name>
<dbReference type="NCBIfam" id="NF033205">
    <property type="entry name" value="IPExxxVDY"/>
    <property type="match status" value="1"/>
</dbReference>
<gene>
    <name evidence="1" type="ORF">SAMN06296427_101522</name>
</gene>
<proteinExistence type="predicted"/>
<reference evidence="1 2" key="1">
    <citation type="submission" date="2017-04" db="EMBL/GenBank/DDBJ databases">
        <authorList>
            <person name="Afonso C.L."/>
            <person name="Miller P.J."/>
            <person name="Scott M.A."/>
            <person name="Spackman E."/>
            <person name="Goraichik I."/>
            <person name="Dimitrov K.M."/>
            <person name="Suarez D.L."/>
            <person name="Swayne D.E."/>
        </authorList>
    </citation>
    <scope>NUCLEOTIDE SEQUENCE [LARGE SCALE GENOMIC DNA]</scope>
    <source>
        <strain evidence="1 2">CGMCC 1.12708</strain>
    </source>
</reference>
<evidence type="ECO:0000313" key="2">
    <source>
        <dbReference type="Proteomes" id="UP000192393"/>
    </source>
</evidence>
<evidence type="ECO:0008006" key="3">
    <source>
        <dbReference type="Google" id="ProtNLM"/>
    </source>
</evidence>
<keyword evidence="2" id="KW-1185">Reference proteome</keyword>
<dbReference type="AlphaFoldDB" id="A0A1W1YLA5"/>
<protein>
    <recommendedName>
        <fullName evidence="3">IPExxxVDY family protein</fullName>
    </recommendedName>
</protein>
<dbReference type="EMBL" id="FWXS01000001">
    <property type="protein sequence ID" value="SMC36975.1"/>
    <property type="molecule type" value="Genomic_DNA"/>
</dbReference>
<accession>A0A1W1YLA5</accession>
<evidence type="ECO:0000313" key="1">
    <source>
        <dbReference type="EMBL" id="SMC36975.1"/>
    </source>
</evidence>
<dbReference type="InterPro" id="IPR047690">
    <property type="entry name" value="IPExxxVDY_fam"/>
</dbReference>
<dbReference type="OrthoDB" id="676614at2"/>
<organism evidence="1 2">
    <name type="scientific">Moheibacter sediminis</name>
    <dbReference type="NCBI Taxonomy" id="1434700"/>
    <lineage>
        <taxon>Bacteria</taxon>
        <taxon>Pseudomonadati</taxon>
        <taxon>Bacteroidota</taxon>
        <taxon>Flavobacteriia</taxon>
        <taxon>Flavobacteriales</taxon>
        <taxon>Weeksellaceae</taxon>
        <taxon>Moheibacter</taxon>
    </lineage>
</organism>
<sequence length="151" mass="17777">MGIKTLLIEESEFIDFQLYGIATAFSDSPQFIYNVNLSFHTRFERIKDLDVLIEHQMAYYPIYEWEDSSTQIYYHIVKNSAYTLDAVQSLSNLSSLFDVTPTLIPQFKEYNYFLRISQEDHNEIPLQENSFIQKITPLEVAKIKSISRLIF</sequence>
<dbReference type="RefSeq" id="WP_084015841.1">
    <property type="nucleotide sequence ID" value="NZ_FWXS01000001.1"/>
</dbReference>